<dbReference type="HOGENOM" id="CLU_506842_0_0_6"/>
<name>C5BH18_EDWI9</name>
<dbReference type="Proteomes" id="UP000001485">
    <property type="component" value="Chromosome"/>
</dbReference>
<dbReference type="EMBL" id="CP001600">
    <property type="protein sequence ID" value="ACR69449.2"/>
    <property type="molecule type" value="Genomic_DNA"/>
</dbReference>
<evidence type="ECO:0000256" key="1">
    <source>
        <dbReference type="SAM" id="MobiDB-lite"/>
    </source>
</evidence>
<dbReference type="AlphaFoldDB" id="C5BH18"/>
<evidence type="ECO:0000313" key="2">
    <source>
        <dbReference type="EMBL" id="ACR69449.2"/>
    </source>
</evidence>
<evidence type="ECO:0000313" key="3">
    <source>
        <dbReference type="Proteomes" id="UP000001485"/>
    </source>
</evidence>
<dbReference type="SUPFAM" id="SSF69255">
    <property type="entry name" value="gp5 N-terminal domain-like"/>
    <property type="match status" value="1"/>
</dbReference>
<dbReference type="OrthoDB" id="5812814at2"/>
<proteinExistence type="predicted"/>
<accession>C5BH18</accession>
<feature type="region of interest" description="Disordered" evidence="1">
    <location>
        <begin position="548"/>
        <end position="569"/>
    </location>
</feature>
<dbReference type="SUPFAM" id="SSF69349">
    <property type="entry name" value="Phage fibre proteins"/>
    <property type="match status" value="1"/>
</dbReference>
<dbReference type="RefSeq" id="WP_015871571.1">
    <property type="nucleotide sequence ID" value="NC_012779.2"/>
</dbReference>
<protein>
    <recommendedName>
        <fullName evidence="4">Phage protein</fullName>
    </recommendedName>
</protein>
<organism evidence="2 3">
    <name type="scientific">Edwardsiella ictaluri (strain 93-146)</name>
    <dbReference type="NCBI Taxonomy" id="634503"/>
    <lineage>
        <taxon>Bacteria</taxon>
        <taxon>Pseudomonadati</taxon>
        <taxon>Pseudomonadota</taxon>
        <taxon>Gammaproteobacteria</taxon>
        <taxon>Enterobacterales</taxon>
        <taxon>Hafniaceae</taxon>
        <taxon>Edwardsiella</taxon>
    </lineage>
</organism>
<sequence length="582" mass="62561">MKPIQLCTVAGKAYQPASMELVLVLNGVGRGFITITPEEATTGLAGAMVQIDLGEGTEAWRYFTGYVERDQPAENGARRLFVREAAGLLDFELPCSHQHPTLKTVLDTLSQQSGLTIYAPTDESYSTTRIPHLTHAGSGTQLLAQLGRCFAIPDYVWHPMPDGSVYVGSAKQSRFASLALPELPPQYLISQSAGNSATLMPIPTLRPGVNLPNGRITDVAVKDSAMTLTWARLDASGKPLSKSPTRRLIEGEFPELASGALRTRLARVVSPTESASLGDVADPFRPKYAVDLQLLDEQGNDLPDTPVYAAVPLPVPMAGPEAGLLAYPPEGTLVEVAFVEGRPDKPMVRQLIPQGHSLPDIKPGEQLQQQRAEVFQRVGQDGSWHRETDQVIREASAQRDITSDSESRTTTTRETLVQANDTTTVLGTARLLAGHVIQIADGDYSIAAGNQLLVKARALLAELERAELTINGPLTETVTGNVERTTGGNHTETTTGQHSIEAAQMDITTGRVFMGRGSSHQSTDRLNLLTLLLDILDLVNQLAQHTAAHTHSNTGSPTNSGSLSGDATQATNLKARYRDLIA</sequence>
<evidence type="ECO:0008006" key="4">
    <source>
        <dbReference type="Google" id="ProtNLM"/>
    </source>
</evidence>
<reference evidence="2 3" key="2">
    <citation type="journal article" date="2012" name="J. Bacteriol.">
        <title>Genome Sequence of Edwardsiella ictaluri 93-146, a Strain Associated with a Natural Channel Catfish Outbreak of Enteric Septicemia of Catfish.</title>
        <authorList>
            <person name="Williams M.L."/>
            <person name="Gillaspy A.F."/>
            <person name="Dyer D.W."/>
            <person name="Thune R.L."/>
            <person name="Waldbieser G.C."/>
            <person name="Schuster S.C."/>
            <person name="Gipson J."/>
            <person name="Zaitshik J."/>
            <person name="Landry C."/>
            <person name="Banes M.M."/>
            <person name="Lawrence M.L."/>
        </authorList>
    </citation>
    <scope>NUCLEOTIDE SEQUENCE [LARGE SCALE GENOMIC DNA]</scope>
    <source>
        <strain evidence="2 3">93-146</strain>
    </source>
</reference>
<reference evidence="3" key="1">
    <citation type="submission" date="2009-03" db="EMBL/GenBank/DDBJ databases">
        <title>Complete genome sequence of Edwardsiella ictaluri 93-146.</title>
        <authorList>
            <person name="Williams M.L."/>
            <person name="Gillaspy A.F."/>
            <person name="Dyer D.W."/>
            <person name="Thune R.L."/>
            <person name="Waldbieser G.C."/>
            <person name="Schuster S.C."/>
            <person name="Gipson J."/>
            <person name="Zaitshik J."/>
            <person name="Landry C."/>
            <person name="Lawrence M.L."/>
        </authorList>
    </citation>
    <scope>NUCLEOTIDE SEQUENCE [LARGE SCALE GENOMIC DNA]</scope>
    <source>
        <strain evidence="3">93-146</strain>
    </source>
</reference>
<dbReference type="KEGG" id="eic:NT01EI_2275"/>
<gene>
    <name evidence="2" type="ordered locus">NT01EI_2275</name>
</gene>
<dbReference type="PATRIC" id="fig|634503.3.peg.2021"/>